<name>A0A0K8RBG2_IXORI</name>
<dbReference type="AlphaFoldDB" id="A0A0K8RBG2"/>
<accession>A0A0K8RBG2</accession>
<reference evidence="1" key="1">
    <citation type="submission" date="2012-12" db="EMBL/GenBank/DDBJ databases">
        <title>Identification and characterization of a phenylalanine ammonia-lyase gene family in Isatis indigotica Fort.</title>
        <authorList>
            <person name="Liu Q."/>
            <person name="Chen J."/>
            <person name="Zhou X."/>
            <person name="Di P."/>
            <person name="Xiao Y."/>
            <person name="Xuan H."/>
            <person name="Zhang L."/>
            <person name="Chen W."/>
        </authorList>
    </citation>
    <scope>NUCLEOTIDE SEQUENCE</scope>
    <source>
        <tissue evidence="1">Salivary gland</tissue>
    </source>
</reference>
<evidence type="ECO:0000313" key="1">
    <source>
        <dbReference type="EMBL" id="JAA68173.1"/>
    </source>
</evidence>
<organism evidence="1">
    <name type="scientific">Ixodes ricinus</name>
    <name type="common">Common tick</name>
    <name type="synonym">Acarus ricinus</name>
    <dbReference type="NCBI Taxonomy" id="34613"/>
    <lineage>
        <taxon>Eukaryota</taxon>
        <taxon>Metazoa</taxon>
        <taxon>Ecdysozoa</taxon>
        <taxon>Arthropoda</taxon>
        <taxon>Chelicerata</taxon>
        <taxon>Arachnida</taxon>
        <taxon>Acari</taxon>
        <taxon>Parasitiformes</taxon>
        <taxon>Ixodida</taxon>
        <taxon>Ixodoidea</taxon>
        <taxon>Ixodidae</taxon>
        <taxon>Ixodinae</taxon>
        <taxon>Ixodes</taxon>
    </lineage>
</organism>
<protein>
    <submittedName>
        <fullName evidence="1">Putative nucleic acid binding protein</fullName>
    </submittedName>
</protein>
<proteinExistence type="evidence at transcript level"/>
<sequence>MSRAFLALFKHALLSQKYDHPLEISLWELCFRVCSALPSTSTLFSEIKISFQQPCKASQGHLALVQVVICHPDIFLKMSSARTPTSRNTLYGVRPVVLVLCNILCRATWHLAEASKEVMQIFSRSYVFFPRITNTIQ</sequence>
<dbReference type="EMBL" id="GADI01005635">
    <property type="protein sequence ID" value="JAA68173.1"/>
    <property type="molecule type" value="mRNA"/>
</dbReference>